<reference evidence="3 4" key="1">
    <citation type="submission" date="2020-08" db="EMBL/GenBank/DDBJ databases">
        <title>Genomic Encyclopedia of Type Strains, Phase IV (KMG-V): Genome sequencing to study the core and pangenomes of soil and plant-associated prokaryotes.</title>
        <authorList>
            <person name="Whitman W."/>
        </authorList>
    </citation>
    <scope>NUCLEOTIDE SEQUENCE [LARGE SCALE GENOMIC DNA]</scope>
    <source>
        <strain evidence="3 4">SEMIA 4074</strain>
    </source>
</reference>
<feature type="transmembrane region" description="Helical" evidence="1">
    <location>
        <begin position="240"/>
        <end position="260"/>
    </location>
</feature>
<accession>A0A7W6Q768</accession>
<dbReference type="GO" id="GO:0016717">
    <property type="term" value="F:oxidoreductase activity, acting on paired donors, with oxidation of a pair of donors resulting in the reduction of molecular oxygen to two molecules of water"/>
    <property type="evidence" value="ECO:0007669"/>
    <property type="project" value="TreeGrafter"/>
</dbReference>
<keyword evidence="1" id="KW-0812">Transmembrane</keyword>
<evidence type="ECO:0000259" key="2">
    <source>
        <dbReference type="Pfam" id="PF00487"/>
    </source>
</evidence>
<gene>
    <name evidence="3" type="ORF">GGD53_002048</name>
</gene>
<proteinExistence type="predicted"/>
<protein>
    <submittedName>
        <fullName evidence="3">Omega-6 fatty acid desaturase (Delta-12 desaturase)</fullName>
        <ecNumber evidence="3">1.14.19.-</ecNumber>
    </submittedName>
</protein>
<dbReference type="EC" id="1.14.19.-" evidence="3"/>
<dbReference type="GO" id="GO:0016020">
    <property type="term" value="C:membrane"/>
    <property type="evidence" value="ECO:0007669"/>
    <property type="project" value="TreeGrafter"/>
</dbReference>
<dbReference type="Proteomes" id="UP000524492">
    <property type="component" value="Unassembled WGS sequence"/>
</dbReference>
<dbReference type="InterPro" id="IPR005804">
    <property type="entry name" value="FA_desaturase_dom"/>
</dbReference>
<evidence type="ECO:0000256" key="1">
    <source>
        <dbReference type="SAM" id="Phobius"/>
    </source>
</evidence>
<dbReference type="CDD" id="cd03507">
    <property type="entry name" value="Delta12-FADS-like"/>
    <property type="match status" value="1"/>
</dbReference>
<dbReference type="AlphaFoldDB" id="A0A7W6Q768"/>
<keyword evidence="3" id="KW-0560">Oxidoreductase</keyword>
<keyword evidence="1" id="KW-0472">Membrane</keyword>
<sequence length="377" mass="43022">MTDEHPTVAPANLHRRPKGIRKPMRSQAGQLHEPFEDSAGAWLKILAKYRQPSFWRSAFELSVTAVPFALLWVGAYASLLQDFWPGYILILPAAAFLLRLFMIQHDCGHGSFFARRKLDTWTGRALGVLTLTPYDYWRQTHAEHHASAGNLDKRGIGDITTLTLEEYRARSRTGRLAYRLYRHPIVMFGIGPAWLFIFKQRLPIEMMRAGALPWVSTMATNVAIAIVVGLLMWTIGPIPLLLVHLPIVLLAGAAGVWLFYVQHQFEETHWSKTGEWKFPRAALHGASHYDLPLVLRWLTGNIGIHHIHHLSSRIPYYRLPEVLRNHPELVAIGRVTLRQSLECVRLALWDEQSGRLISFREAESLGPSISDRFMRIV</sequence>
<keyword evidence="1" id="KW-1133">Transmembrane helix</keyword>
<dbReference type="PANTHER" id="PTHR19353">
    <property type="entry name" value="FATTY ACID DESATURASE 2"/>
    <property type="match status" value="1"/>
</dbReference>
<dbReference type="GO" id="GO:0006629">
    <property type="term" value="P:lipid metabolic process"/>
    <property type="evidence" value="ECO:0007669"/>
    <property type="project" value="InterPro"/>
</dbReference>
<feature type="transmembrane region" description="Helical" evidence="1">
    <location>
        <begin position="58"/>
        <end position="77"/>
    </location>
</feature>
<dbReference type="Pfam" id="PF00487">
    <property type="entry name" value="FA_desaturase"/>
    <property type="match status" value="1"/>
</dbReference>
<organism evidence="3 4">
    <name type="scientific">Rhizobium aethiopicum</name>
    <dbReference type="NCBI Taxonomy" id="1138170"/>
    <lineage>
        <taxon>Bacteria</taxon>
        <taxon>Pseudomonadati</taxon>
        <taxon>Pseudomonadota</taxon>
        <taxon>Alphaproteobacteria</taxon>
        <taxon>Hyphomicrobiales</taxon>
        <taxon>Rhizobiaceae</taxon>
        <taxon>Rhizobium/Agrobacterium group</taxon>
        <taxon>Rhizobium</taxon>
    </lineage>
</organism>
<evidence type="ECO:0000313" key="3">
    <source>
        <dbReference type="EMBL" id="MBB4191895.1"/>
    </source>
</evidence>
<keyword evidence="4" id="KW-1185">Reference proteome</keyword>
<dbReference type="InterPro" id="IPR012171">
    <property type="entry name" value="Fatty_acid_desaturase"/>
</dbReference>
<feature type="transmembrane region" description="Helical" evidence="1">
    <location>
        <begin position="211"/>
        <end position="233"/>
    </location>
</feature>
<comment type="caution">
    <text evidence="3">The sequence shown here is derived from an EMBL/GenBank/DDBJ whole genome shotgun (WGS) entry which is preliminary data.</text>
</comment>
<feature type="domain" description="Fatty acid desaturase" evidence="2">
    <location>
        <begin position="83"/>
        <end position="331"/>
    </location>
</feature>
<dbReference type="EMBL" id="JACIFV010000005">
    <property type="protein sequence ID" value="MBB4191895.1"/>
    <property type="molecule type" value="Genomic_DNA"/>
</dbReference>
<feature type="transmembrane region" description="Helical" evidence="1">
    <location>
        <begin position="180"/>
        <end position="199"/>
    </location>
</feature>
<feature type="transmembrane region" description="Helical" evidence="1">
    <location>
        <begin position="83"/>
        <end position="102"/>
    </location>
</feature>
<evidence type="ECO:0000313" key="4">
    <source>
        <dbReference type="Proteomes" id="UP000524492"/>
    </source>
</evidence>
<name>A0A7W6Q768_9HYPH</name>
<dbReference type="PANTHER" id="PTHR19353:SF73">
    <property type="entry name" value="FATTY ACID DESATURASE"/>
    <property type="match status" value="1"/>
</dbReference>